<evidence type="ECO:0000259" key="1">
    <source>
        <dbReference type="Pfam" id="PF13336"/>
    </source>
</evidence>
<organism evidence="2">
    <name type="scientific">mine drainage metagenome</name>
    <dbReference type="NCBI Taxonomy" id="410659"/>
    <lineage>
        <taxon>unclassified sequences</taxon>
        <taxon>metagenomes</taxon>
        <taxon>ecological metagenomes</taxon>
    </lineage>
</organism>
<keyword evidence="2" id="KW-0808">Transferase</keyword>
<sequence length="77" mass="8572">PKIVSSLLPGSGVTTTRNHVQCVVTEYGAVNLHGMDLDERARKLISIAHPDDRDRLIKDAIKMYPGFVPRVKKIMTT</sequence>
<comment type="caution">
    <text evidence="2">The sequence shown here is derived from an EMBL/GenBank/DDBJ whole genome shotgun (WGS) entry which is preliminary data.</text>
</comment>
<gene>
    <name evidence="2" type="ORF">B1B_13850</name>
</gene>
<dbReference type="InterPro" id="IPR037171">
    <property type="entry name" value="NagB/RpiA_transferase-like"/>
</dbReference>
<dbReference type="PANTHER" id="PTHR21432:SF20">
    <property type="entry name" value="ACETYL-COA HYDROLASE"/>
    <property type="match status" value="1"/>
</dbReference>
<dbReference type="GO" id="GO:0008775">
    <property type="term" value="F:acetate CoA-transferase activity"/>
    <property type="evidence" value="ECO:0007669"/>
    <property type="project" value="InterPro"/>
</dbReference>
<proteinExistence type="predicted"/>
<evidence type="ECO:0000313" key="2">
    <source>
        <dbReference type="EMBL" id="EQD43390.1"/>
    </source>
</evidence>
<reference evidence="2" key="2">
    <citation type="journal article" date="2014" name="ISME J.">
        <title>Microbial stratification in low pH oxic and suboxic macroscopic growths along an acid mine drainage.</title>
        <authorList>
            <person name="Mendez-Garcia C."/>
            <person name="Mesa V."/>
            <person name="Sprenger R.R."/>
            <person name="Richter M."/>
            <person name="Diez M.S."/>
            <person name="Solano J."/>
            <person name="Bargiela R."/>
            <person name="Golyshina O.V."/>
            <person name="Manteca A."/>
            <person name="Ramos J.L."/>
            <person name="Gallego J.R."/>
            <person name="Llorente I."/>
            <person name="Martins Dos Santos V.A."/>
            <person name="Jensen O.N."/>
            <person name="Pelaez A.I."/>
            <person name="Sanchez J."/>
            <person name="Ferrer M."/>
        </authorList>
    </citation>
    <scope>NUCLEOTIDE SEQUENCE</scope>
</reference>
<dbReference type="InterPro" id="IPR038460">
    <property type="entry name" value="AcetylCoA_hyd_C_sf"/>
</dbReference>
<name>T1AMV8_9ZZZZ</name>
<reference evidence="2" key="1">
    <citation type="submission" date="2013-08" db="EMBL/GenBank/DDBJ databases">
        <authorList>
            <person name="Mendez C."/>
            <person name="Richter M."/>
            <person name="Ferrer M."/>
            <person name="Sanchez J."/>
        </authorList>
    </citation>
    <scope>NUCLEOTIDE SEQUENCE</scope>
</reference>
<dbReference type="Gene3D" id="3.40.1080.20">
    <property type="entry name" value="Acetyl-CoA hydrolase/transferase C-terminal domain"/>
    <property type="match status" value="1"/>
</dbReference>
<dbReference type="PANTHER" id="PTHR21432">
    <property type="entry name" value="ACETYL-COA HYDROLASE-RELATED"/>
    <property type="match status" value="1"/>
</dbReference>
<dbReference type="Pfam" id="PF13336">
    <property type="entry name" value="AcetylCoA_hyd_C"/>
    <property type="match status" value="1"/>
</dbReference>
<dbReference type="GO" id="GO:0006083">
    <property type="term" value="P:acetate metabolic process"/>
    <property type="evidence" value="ECO:0007669"/>
    <property type="project" value="InterPro"/>
</dbReference>
<dbReference type="SUPFAM" id="SSF100950">
    <property type="entry name" value="NagB/RpiA/CoA transferase-like"/>
    <property type="match status" value="1"/>
</dbReference>
<feature type="domain" description="Acetyl-CoA hydrolase/transferase C-terminal" evidence="1">
    <location>
        <begin position="2"/>
        <end position="60"/>
    </location>
</feature>
<dbReference type="EMBL" id="AUZY01009131">
    <property type="protein sequence ID" value="EQD43390.1"/>
    <property type="molecule type" value="Genomic_DNA"/>
</dbReference>
<feature type="non-terminal residue" evidence="2">
    <location>
        <position position="1"/>
    </location>
</feature>
<accession>T1AMV8</accession>
<dbReference type="AlphaFoldDB" id="T1AMV8"/>
<dbReference type="InterPro" id="IPR026888">
    <property type="entry name" value="AcetylCoA_hyd_C"/>
</dbReference>
<dbReference type="InterPro" id="IPR046433">
    <property type="entry name" value="ActCoA_hydro"/>
</dbReference>
<protein>
    <submittedName>
        <fullName evidence="2">4-hydroxybutyrate coenzyme A transferase</fullName>
    </submittedName>
</protein>